<sequence>MPTAFKTSLFISVSAFPFALMYSTHAFSGADTYCEPATQIQNNEYTACNALPALTPANDNQVNMLLLLSDLGLAKLKFGTDTETLWYTSSSTVPFETKALTASAINLAKNARQPNKPLDSSNSEYCNTILNSHQDFTQQVKADKKLSSTERDFLIKARSQLKTCDDHISLIAVNPDWSVTARQFASYLNGSIAFYNTNFSTASKIYSALAAADQPWIKETAQYMLIRSSLNETYQSGLGEYGDLDQSKINQQLFKNTYDSICQYLKLYPSGRYAASARGLLRRCYWIGGQQQLLVNELTWQINNPKSPFYNLEINNLAYEIDRHVFQSSLFKAQYLKDPFLLAIYDLMQMRKPESAEDRVMSWSELNSQKAVFKTQPELFQYLQATHLFYVQNKPNEALSYLSNPQAGNSNHYLALSQILLKGRIMEKAGQSANTQQYWENLLTKAKSPEQRGLFELMLYPYYAKQQNASFFADENSKIKARFLQRSFITEQANEHSLMHIVQDKSASEDQKNLALNTVLEKSLIHQNYALFNQAYTQLPKNAAQYVFNDNDYTSYKKQPPLGNFVWKGSTINSKFSCPDLYSLTQKLQIAPKDLSLGLCLGEYMRSDKAYRLSDITENEKQHSTFQGPIFARGQIYKNIIKSSSNADLKAYALYRAIMCYSPGGMNDCQDADVAKSARKQWFDQIKRDYPETNWAKSLKYYW</sequence>
<dbReference type="AlphaFoldDB" id="A0A3A8EZ31"/>
<evidence type="ECO:0000313" key="3">
    <source>
        <dbReference type="Proteomes" id="UP000282388"/>
    </source>
</evidence>
<name>A0A3A8EZ31_9GAMM</name>
<evidence type="ECO:0008006" key="4">
    <source>
        <dbReference type="Google" id="ProtNLM"/>
    </source>
</evidence>
<proteinExistence type="predicted"/>
<evidence type="ECO:0000313" key="2">
    <source>
        <dbReference type="EMBL" id="RKG34131.1"/>
    </source>
</evidence>
<protein>
    <recommendedName>
        <fullName evidence="4">Outer membrane assembly lipoprotein YfiO</fullName>
    </recommendedName>
</protein>
<comment type="caution">
    <text evidence="2">The sequence shown here is derived from an EMBL/GenBank/DDBJ whole genome shotgun (WGS) entry which is preliminary data.</text>
</comment>
<dbReference type="EMBL" id="RAXV01000002">
    <property type="protein sequence ID" value="RKG34131.1"/>
    <property type="molecule type" value="Genomic_DNA"/>
</dbReference>
<evidence type="ECO:0000256" key="1">
    <source>
        <dbReference type="SAM" id="SignalP"/>
    </source>
</evidence>
<feature type="chain" id="PRO_5017183150" description="Outer membrane assembly lipoprotein YfiO" evidence="1">
    <location>
        <begin position="27"/>
        <end position="703"/>
    </location>
</feature>
<reference evidence="2 3" key="1">
    <citation type="submission" date="2018-09" db="EMBL/GenBank/DDBJ databases">
        <title>The draft genome of Acinetobacter spp. strains.</title>
        <authorList>
            <person name="Qin J."/>
            <person name="Feng Y."/>
            <person name="Zong Z."/>
        </authorList>
    </citation>
    <scope>NUCLEOTIDE SEQUENCE [LARGE SCALE GENOMIC DNA]</scope>
    <source>
        <strain evidence="2 3">WCHAc060012</strain>
    </source>
</reference>
<dbReference type="Proteomes" id="UP000282388">
    <property type="component" value="Unassembled WGS sequence"/>
</dbReference>
<dbReference type="OrthoDB" id="5583261at2"/>
<keyword evidence="1" id="KW-0732">Signal</keyword>
<gene>
    <name evidence="2" type="ORF">D7V32_01870</name>
</gene>
<accession>A0A3A8EZ31</accession>
<organism evidence="2 3">
    <name type="scientific">Acinetobacter tianfuensis</name>
    <dbReference type="NCBI Taxonomy" id="2419603"/>
    <lineage>
        <taxon>Bacteria</taxon>
        <taxon>Pseudomonadati</taxon>
        <taxon>Pseudomonadota</taxon>
        <taxon>Gammaproteobacteria</taxon>
        <taxon>Moraxellales</taxon>
        <taxon>Moraxellaceae</taxon>
        <taxon>Acinetobacter</taxon>
    </lineage>
</organism>
<feature type="signal peptide" evidence="1">
    <location>
        <begin position="1"/>
        <end position="26"/>
    </location>
</feature>
<keyword evidence="3" id="KW-1185">Reference proteome</keyword>